<dbReference type="InterPro" id="IPR001733">
    <property type="entry name" value="Peptidase_S26B"/>
</dbReference>
<evidence type="ECO:0000256" key="2">
    <source>
        <dbReference type="SAM" id="MobiDB-lite"/>
    </source>
</evidence>
<accession>A0ABY5NND1</accession>
<keyword evidence="4" id="KW-0378">Hydrolase</keyword>
<evidence type="ECO:0000256" key="3">
    <source>
        <dbReference type="SAM" id="Phobius"/>
    </source>
</evidence>
<keyword evidence="3" id="KW-0472">Membrane</keyword>
<keyword evidence="5" id="KW-1185">Reference proteome</keyword>
<keyword evidence="3" id="KW-0812">Transmembrane</keyword>
<protein>
    <recommendedName>
        <fullName evidence="1">Signal peptidase I</fullName>
        <ecNumber evidence="1">3.4.21.89</ecNumber>
    </recommendedName>
</protein>
<dbReference type="EC" id="3.4.21.89" evidence="1"/>
<dbReference type="NCBIfam" id="TIGR02228">
    <property type="entry name" value="sigpep_I_arch"/>
    <property type="match status" value="1"/>
</dbReference>
<evidence type="ECO:0000256" key="1">
    <source>
        <dbReference type="NCBIfam" id="TIGR02228"/>
    </source>
</evidence>
<dbReference type="Proteomes" id="UP001054811">
    <property type="component" value="Chromosome"/>
</dbReference>
<evidence type="ECO:0000313" key="5">
    <source>
        <dbReference type="Proteomes" id="UP001054811"/>
    </source>
</evidence>
<gene>
    <name evidence="4" type="ORF">L2X98_33980</name>
</gene>
<reference evidence="4" key="1">
    <citation type="submission" date="2022-01" db="EMBL/GenBank/DDBJ databases">
        <title>Microbacterium eymi and Microbacterium rhizovicinus sp. nov., isolated from the rhizospheric soil of Elymus tsukushiensis, a plant native to the Dokdo Islands, Republic of Korea.</title>
        <authorList>
            <person name="Hwang Y.J."/>
        </authorList>
    </citation>
    <scope>NUCLEOTIDE SEQUENCE</scope>
    <source>
        <strain evidence="4">KUDC0405</strain>
    </source>
</reference>
<dbReference type="GO" id="GO:0009003">
    <property type="term" value="F:signal peptidase activity"/>
    <property type="evidence" value="ECO:0007669"/>
    <property type="project" value="UniProtKB-EC"/>
</dbReference>
<dbReference type="PRINTS" id="PR00728">
    <property type="entry name" value="SIGNALPTASE"/>
</dbReference>
<evidence type="ECO:0000313" key="4">
    <source>
        <dbReference type="EMBL" id="UUT36710.1"/>
    </source>
</evidence>
<proteinExistence type="predicted"/>
<keyword evidence="3" id="KW-1133">Transmembrane helix</keyword>
<feature type="compositionally biased region" description="Basic and acidic residues" evidence="2">
    <location>
        <begin position="1"/>
        <end position="11"/>
    </location>
</feature>
<feature type="region of interest" description="Disordered" evidence="2">
    <location>
        <begin position="1"/>
        <end position="20"/>
    </location>
</feature>
<name>A0ABY5NND1_9MICO</name>
<feature type="transmembrane region" description="Helical" evidence="3">
    <location>
        <begin position="169"/>
        <end position="191"/>
    </location>
</feature>
<dbReference type="CDD" id="cd06462">
    <property type="entry name" value="Peptidase_S24_S26"/>
    <property type="match status" value="1"/>
</dbReference>
<dbReference type="EMBL" id="CP091139">
    <property type="protein sequence ID" value="UUT36710.1"/>
    <property type="molecule type" value="Genomic_DNA"/>
</dbReference>
<feature type="region of interest" description="Disordered" evidence="2">
    <location>
        <begin position="194"/>
        <end position="223"/>
    </location>
</feature>
<organism evidence="4 5">
    <name type="scientific">Microbacterium elymi</name>
    <dbReference type="NCBI Taxonomy" id="2909587"/>
    <lineage>
        <taxon>Bacteria</taxon>
        <taxon>Bacillati</taxon>
        <taxon>Actinomycetota</taxon>
        <taxon>Actinomycetes</taxon>
        <taxon>Micrococcales</taxon>
        <taxon>Microbacteriaceae</taxon>
        <taxon>Microbacterium</taxon>
    </lineage>
</organism>
<feature type="transmembrane region" description="Helical" evidence="3">
    <location>
        <begin position="44"/>
        <end position="68"/>
    </location>
</feature>
<sequence>MGRRQPGQERHRPGHHRRHRHRLIADTHHERSTSWSSFTACALAVLWTLAVAGVACGLVWGATAAGLIKPLIVISGSMEPGIMTGDLVVDTPVAADTLAPGDVVSLPNALTHDLVTHRIESIAAHGEGYTITLKGDNNEFADAVDYQVGAEVWAPKVQLAGAGALLQRLMAPGVMIALLVGVLALIAFTWMTPATRPEPTPTPTAPAAGSRRERRTLQEATAP</sequence>